<dbReference type="AlphaFoldDB" id="A0A2N5T896"/>
<name>A0A2N5T896_9BASI</name>
<keyword evidence="3" id="KW-1185">Reference proteome</keyword>
<evidence type="ECO:0000313" key="2">
    <source>
        <dbReference type="EMBL" id="PLW55201.1"/>
    </source>
</evidence>
<dbReference type="EMBL" id="PGCJ01000035">
    <property type="protein sequence ID" value="PLW55201.1"/>
    <property type="molecule type" value="Genomic_DNA"/>
</dbReference>
<organism evidence="1 3">
    <name type="scientific">Puccinia coronata f. sp. avenae</name>
    <dbReference type="NCBI Taxonomy" id="200324"/>
    <lineage>
        <taxon>Eukaryota</taxon>
        <taxon>Fungi</taxon>
        <taxon>Dikarya</taxon>
        <taxon>Basidiomycota</taxon>
        <taxon>Pucciniomycotina</taxon>
        <taxon>Pucciniomycetes</taxon>
        <taxon>Pucciniales</taxon>
        <taxon>Pucciniaceae</taxon>
        <taxon>Puccinia</taxon>
    </lineage>
</organism>
<reference evidence="1 3" key="1">
    <citation type="submission" date="2017-11" db="EMBL/GenBank/DDBJ databases">
        <title>De novo assembly and phasing of dikaryotic genomes from two isolates of Puccinia coronata f. sp. avenae, the causal agent of oat crown rust.</title>
        <authorList>
            <person name="Miller M.E."/>
            <person name="Zhang Y."/>
            <person name="Omidvar V."/>
            <person name="Sperschneider J."/>
            <person name="Schwessinger B."/>
            <person name="Raley C."/>
            <person name="Palmer J.M."/>
            <person name="Garnica D."/>
            <person name="Upadhyaya N."/>
            <person name="Rathjen J."/>
            <person name="Taylor J.M."/>
            <person name="Park R.F."/>
            <person name="Dodds P.N."/>
            <person name="Hirsch C.D."/>
            <person name="Kianian S.F."/>
            <person name="Figueroa M."/>
        </authorList>
    </citation>
    <scope>NUCLEOTIDE SEQUENCE [LARGE SCALE GENOMIC DNA]</scope>
    <source>
        <strain evidence="1">12NC29</strain>
    </source>
</reference>
<evidence type="ECO:0000313" key="3">
    <source>
        <dbReference type="Proteomes" id="UP000235388"/>
    </source>
</evidence>
<dbReference type="Proteomes" id="UP000235388">
    <property type="component" value="Unassembled WGS sequence"/>
</dbReference>
<sequence>MSVTGGHFRACGLINFTLQQELVVFIGTHRTATVSSRTIPPMGQKFTPALKCAPPISVTRFQKKPCHPERYASIRNPNFLSRDLIPALAARKENTTKK</sequence>
<dbReference type="EMBL" id="PGCJ01000780">
    <property type="protein sequence ID" value="PLW21727.1"/>
    <property type="molecule type" value="Genomic_DNA"/>
</dbReference>
<proteinExistence type="predicted"/>
<accession>A0A2N5T896</accession>
<comment type="caution">
    <text evidence="1">The sequence shown here is derived from an EMBL/GenBank/DDBJ whole genome shotgun (WGS) entry which is preliminary data.</text>
</comment>
<protein>
    <submittedName>
        <fullName evidence="1">Uncharacterized protein</fullName>
    </submittedName>
</protein>
<evidence type="ECO:0000313" key="1">
    <source>
        <dbReference type="EMBL" id="PLW21727.1"/>
    </source>
</evidence>
<gene>
    <name evidence="1" type="ORF">PCANC_02873</name>
    <name evidence="2" type="ORF">PCANC_03231</name>
</gene>